<evidence type="ECO:0000313" key="2">
    <source>
        <dbReference type="Proteomes" id="UP000182444"/>
    </source>
</evidence>
<dbReference type="RefSeq" id="XP_068137996.1">
    <property type="nucleotide sequence ID" value="XM_068281895.1"/>
</dbReference>
<reference evidence="1 2" key="1">
    <citation type="journal article" date="2016" name="PLoS ONE">
        <title>Sequence Assembly of Yarrowia lipolytica Strain W29/CLIB89 Shows Transposable Element Diversity.</title>
        <authorList>
            <person name="Magnan C."/>
            <person name="Yu J."/>
            <person name="Chang I."/>
            <person name="Jahn E."/>
            <person name="Kanomata Y."/>
            <person name="Wu J."/>
            <person name="Zeller M."/>
            <person name="Oakes M."/>
            <person name="Baldi P."/>
            <person name="Sandmeyer S."/>
        </authorList>
    </citation>
    <scope>NUCLEOTIDE SEQUENCE [LARGE SCALE GENOMIC DNA]</scope>
    <source>
        <strain evidence="2">CLIB89(W29)</strain>
    </source>
</reference>
<dbReference type="VEuPathDB" id="FungiDB:YALI1_B00383g"/>
<sequence>MRDSMTRAIPSLYQNINCALVDLLSGKPGICNIYSIGPILGQFAVHILALMYEVYKIGLGLMDLDRKCDPPFSMNLFQLASQLSTISASYHGRTFPQSIRENRPLYFGL</sequence>
<dbReference type="Proteomes" id="UP000182444">
    <property type="component" value="Chromosome 1B"/>
</dbReference>
<dbReference type="GeneID" id="94582558"/>
<dbReference type="EMBL" id="CP017554">
    <property type="protein sequence ID" value="AOW00993.1"/>
    <property type="molecule type" value="Genomic_DNA"/>
</dbReference>
<name>A0A1D8N5T8_YARLL</name>
<gene>
    <name evidence="1" type="ORF">YALI1_B00383g</name>
</gene>
<protein>
    <submittedName>
        <fullName evidence="1">Uncharacterized protein</fullName>
    </submittedName>
</protein>
<organism evidence="1 2">
    <name type="scientific">Yarrowia lipolytica</name>
    <name type="common">Candida lipolytica</name>
    <dbReference type="NCBI Taxonomy" id="4952"/>
    <lineage>
        <taxon>Eukaryota</taxon>
        <taxon>Fungi</taxon>
        <taxon>Dikarya</taxon>
        <taxon>Ascomycota</taxon>
        <taxon>Saccharomycotina</taxon>
        <taxon>Dipodascomycetes</taxon>
        <taxon>Dipodascales</taxon>
        <taxon>Dipodascales incertae sedis</taxon>
        <taxon>Yarrowia</taxon>
    </lineage>
</organism>
<dbReference type="AlphaFoldDB" id="A0A1D8N5T8"/>
<evidence type="ECO:0000313" key="1">
    <source>
        <dbReference type="EMBL" id="AOW00993.1"/>
    </source>
</evidence>
<dbReference type="VEuPathDB" id="FungiDB:YALI0_F21967g"/>
<proteinExistence type="predicted"/>
<accession>A0A1D8N5T8</accession>